<reference evidence="2" key="1">
    <citation type="submission" date="2018-06" db="EMBL/GenBank/DDBJ databases">
        <authorList>
            <person name="Cea G.-C."/>
            <person name="William W."/>
        </authorList>
    </citation>
    <scope>NUCLEOTIDE SEQUENCE [LARGE SCALE GENOMIC DNA]</scope>
    <source>
        <strain evidence="2">DB21MT-2</strain>
    </source>
</reference>
<dbReference type="EMBL" id="LS483452">
    <property type="protein sequence ID" value="SQH77057.1"/>
    <property type="molecule type" value="Genomic_DNA"/>
</dbReference>
<name>A0A330MB83_9GAMM</name>
<protein>
    <submittedName>
        <fullName evidence="1">Uncharacterized protein</fullName>
    </submittedName>
</protein>
<evidence type="ECO:0000313" key="1">
    <source>
        <dbReference type="EMBL" id="SQH77057.1"/>
    </source>
</evidence>
<evidence type="ECO:0000313" key="2">
    <source>
        <dbReference type="Proteomes" id="UP000250123"/>
    </source>
</evidence>
<dbReference type="Proteomes" id="UP000250123">
    <property type="component" value="Chromosome SHEWBE"/>
</dbReference>
<organism evidence="1 2">
    <name type="scientific">Shewanella benthica</name>
    <dbReference type="NCBI Taxonomy" id="43661"/>
    <lineage>
        <taxon>Bacteria</taxon>
        <taxon>Pseudomonadati</taxon>
        <taxon>Pseudomonadota</taxon>
        <taxon>Gammaproteobacteria</taxon>
        <taxon>Alteromonadales</taxon>
        <taxon>Shewanellaceae</taxon>
        <taxon>Shewanella</taxon>
    </lineage>
</organism>
<dbReference type="RefSeq" id="WP_145981871.1">
    <property type="nucleotide sequence ID" value="NZ_LS483452.1"/>
</dbReference>
<dbReference type="KEGG" id="sbk:SHEWBE_3094"/>
<dbReference type="AlphaFoldDB" id="A0A330MB83"/>
<gene>
    <name evidence="1" type="ORF">SHEWBE_3094</name>
</gene>
<proteinExistence type="predicted"/>
<dbReference type="OrthoDB" id="9795078at2"/>
<accession>A0A330MB83</accession>
<sequence length="77" mass="8628">MSWHEEFIQWVNDKLIIPDNLEITEQRIATIQIDTKTLAIGQGADEALTSAQDASEIGIGLAENARKLAEQIEVFKF</sequence>